<evidence type="ECO:0000313" key="2">
    <source>
        <dbReference type="Proteomes" id="UP000182444"/>
    </source>
</evidence>
<protein>
    <submittedName>
        <fullName evidence="1">Uncharacterized protein</fullName>
    </submittedName>
</protein>
<gene>
    <name evidence="1" type="ORF">YALI1_B04703g</name>
</gene>
<dbReference type="Proteomes" id="UP000182444">
    <property type="component" value="Chromosome 1B"/>
</dbReference>
<dbReference type="EMBL" id="CP017554">
    <property type="protein sequence ID" value="AOW01159.1"/>
    <property type="molecule type" value="Genomic_DNA"/>
</dbReference>
<evidence type="ECO:0000313" key="1">
    <source>
        <dbReference type="EMBL" id="AOW01159.1"/>
    </source>
</evidence>
<dbReference type="VEuPathDB" id="FungiDB:YALI1_B04703g"/>
<name>A0A1D8N696_YARLL</name>
<reference evidence="1 2" key="1">
    <citation type="journal article" date="2016" name="PLoS ONE">
        <title>Sequence Assembly of Yarrowia lipolytica Strain W29/CLIB89 Shows Transposable Element Diversity.</title>
        <authorList>
            <person name="Magnan C."/>
            <person name="Yu J."/>
            <person name="Chang I."/>
            <person name="Jahn E."/>
            <person name="Kanomata Y."/>
            <person name="Wu J."/>
            <person name="Zeller M."/>
            <person name="Oakes M."/>
            <person name="Baldi P."/>
            <person name="Sandmeyer S."/>
        </authorList>
    </citation>
    <scope>NUCLEOTIDE SEQUENCE [LARGE SCALE GENOMIC DNA]</scope>
    <source>
        <strain evidence="2">CLIB89(W29)</strain>
    </source>
</reference>
<organism evidence="1 2">
    <name type="scientific">Yarrowia lipolytica</name>
    <name type="common">Candida lipolytica</name>
    <dbReference type="NCBI Taxonomy" id="4952"/>
    <lineage>
        <taxon>Eukaryota</taxon>
        <taxon>Fungi</taxon>
        <taxon>Dikarya</taxon>
        <taxon>Ascomycota</taxon>
        <taxon>Saccharomycotina</taxon>
        <taxon>Dipodascomycetes</taxon>
        <taxon>Dipodascales</taxon>
        <taxon>Dipodascales incertae sedis</taxon>
        <taxon>Yarrowia</taxon>
    </lineage>
</organism>
<proteinExistence type="predicted"/>
<accession>A0A1D8N696</accession>
<dbReference type="GeneID" id="94582624"/>
<dbReference type="AlphaFoldDB" id="A0A1D8N696"/>
<dbReference type="RefSeq" id="XP_068138065.1">
    <property type="nucleotide sequence ID" value="XM_068281964.1"/>
</dbReference>
<sequence length="230" mass="25569">MSWWECDDINLVMQRCSWRRCHLSSVRRGLETTGDCVDSVCEKRVVDIEVCVTVIATSRGSGSFLLLLLLFHSISLRPFLLLPVMHHGLDSSVLQDHLNLAQFIKHVLLQSLEVWWQRSSSSSELVSLRKMVLLSSSFREAVAVSLVRCRGRSSCSCAGAAEEVCVDFVVLAGCAGNVRLFGRISHVYDTSRLHMRGVFRNDKIDSVVAPFTSSLGTKVTLFGLGFLNCT</sequence>